<dbReference type="AlphaFoldDB" id="H5XSW8"/>
<dbReference type="InterPro" id="IPR029069">
    <property type="entry name" value="HotDog_dom_sf"/>
</dbReference>
<dbReference type="EMBL" id="CM001441">
    <property type="protein sequence ID" value="EHQ87931.1"/>
    <property type="molecule type" value="Genomic_DNA"/>
</dbReference>
<dbReference type="Pfam" id="PF13452">
    <property type="entry name" value="FAS1_DH_region"/>
    <property type="match status" value="1"/>
</dbReference>
<organism evidence="2 3">
    <name type="scientific">Desulfosporosinus youngiae DSM 17734</name>
    <dbReference type="NCBI Taxonomy" id="768710"/>
    <lineage>
        <taxon>Bacteria</taxon>
        <taxon>Bacillati</taxon>
        <taxon>Bacillota</taxon>
        <taxon>Clostridia</taxon>
        <taxon>Eubacteriales</taxon>
        <taxon>Desulfitobacteriaceae</taxon>
        <taxon>Desulfosporosinus</taxon>
    </lineage>
</organism>
<dbReference type="OrthoDB" id="160199at2"/>
<protein>
    <recommendedName>
        <fullName evidence="1">FAS1-like dehydratase domain-containing protein</fullName>
    </recommendedName>
</protein>
<dbReference type="InterPro" id="IPR039569">
    <property type="entry name" value="FAS1-like_DH_region"/>
</dbReference>
<gene>
    <name evidence="2" type="ORF">DesyoDRAFT_0755</name>
</gene>
<evidence type="ECO:0000259" key="1">
    <source>
        <dbReference type="Pfam" id="PF13452"/>
    </source>
</evidence>
<dbReference type="HOGENOM" id="CLU_116276_1_0_9"/>
<keyword evidence="3" id="KW-1185">Reference proteome</keyword>
<feature type="domain" description="FAS1-like dehydratase" evidence="1">
    <location>
        <begin position="38"/>
        <end position="117"/>
    </location>
</feature>
<dbReference type="Proteomes" id="UP000005104">
    <property type="component" value="Chromosome"/>
</dbReference>
<dbReference type="STRING" id="768710.DesyoDRAFT_0755"/>
<name>H5XSW8_9FIRM</name>
<dbReference type="Gene3D" id="3.10.129.10">
    <property type="entry name" value="Hotdog Thioesterase"/>
    <property type="match status" value="1"/>
</dbReference>
<sequence>MIGKELIGLETEPVQWQIQPELGRRFAEAIGVPFSDQLPPTLVCTLKQAGFPGIQLPLPGMIHGEQKITYHRQLRIGETLTYQRRIDDVYDRVGKLGKMRFVVLGTKGYDKTGELVFSTRTTLIAPAKGETE</sequence>
<reference evidence="2 3" key="1">
    <citation type="submission" date="2011-11" db="EMBL/GenBank/DDBJ databases">
        <title>The Noncontiguous Finished genome of Desulfosporosinus youngiae DSM 17734.</title>
        <authorList>
            <consortium name="US DOE Joint Genome Institute (JGI-PGF)"/>
            <person name="Lucas S."/>
            <person name="Han J."/>
            <person name="Lapidus A."/>
            <person name="Cheng J.-F."/>
            <person name="Goodwin L."/>
            <person name="Pitluck S."/>
            <person name="Peters L."/>
            <person name="Ovchinnikova G."/>
            <person name="Lu M."/>
            <person name="Land M.L."/>
            <person name="Hauser L."/>
            <person name="Pester M."/>
            <person name="Spring S."/>
            <person name="Ollivier B."/>
            <person name="Rattei T."/>
            <person name="Klenk H.-P."/>
            <person name="Wagner M."/>
            <person name="Loy A."/>
            <person name="Woyke T.J."/>
        </authorList>
    </citation>
    <scope>NUCLEOTIDE SEQUENCE [LARGE SCALE GENOMIC DNA]</scope>
    <source>
        <strain evidence="2 3">DSM 17734</strain>
    </source>
</reference>
<dbReference type="RefSeq" id="WP_007779568.1">
    <property type="nucleotide sequence ID" value="NZ_CM001441.1"/>
</dbReference>
<accession>H5XSW8</accession>
<dbReference type="SUPFAM" id="SSF54637">
    <property type="entry name" value="Thioesterase/thiol ester dehydrase-isomerase"/>
    <property type="match status" value="1"/>
</dbReference>
<evidence type="ECO:0000313" key="2">
    <source>
        <dbReference type="EMBL" id="EHQ87931.1"/>
    </source>
</evidence>
<dbReference type="eggNOG" id="COG2030">
    <property type="taxonomic scope" value="Bacteria"/>
</dbReference>
<proteinExistence type="predicted"/>
<evidence type="ECO:0000313" key="3">
    <source>
        <dbReference type="Proteomes" id="UP000005104"/>
    </source>
</evidence>